<evidence type="ECO:0000256" key="1">
    <source>
        <dbReference type="ARBA" id="ARBA00001946"/>
    </source>
</evidence>
<keyword evidence="3 5" id="KW-0378">Hydrolase</keyword>
<name>A0ABW6CXK8_9CAUL</name>
<feature type="binding site" evidence="5">
    <location>
        <position position="66"/>
    </location>
    <ligand>
        <name>Mg(2+)</name>
        <dbReference type="ChEBI" id="CHEBI:18420"/>
        <label>1</label>
    </ligand>
</feature>
<dbReference type="RefSeq" id="WP_293497199.1">
    <property type="nucleotide sequence ID" value="NZ_JAOTJD010000074.1"/>
</dbReference>
<dbReference type="Pfam" id="PF00719">
    <property type="entry name" value="Pyrophosphatase"/>
    <property type="match status" value="1"/>
</dbReference>
<keyword evidence="4 5" id="KW-0460">Magnesium</keyword>
<evidence type="ECO:0000313" key="6">
    <source>
        <dbReference type="EMBL" id="MFD3266645.1"/>
    </source>
</evidence>
<comment type="function">
    <text evidence="5">Catalyzes the hydrolysis of inorganic pyrophosphate (PPi) forming two phosphate ions.</text>
</comment>
<dbReference type="EC" id="3.6.1.1" evidence="5"/>
<proteinExistence type="inferred from homology"/>
<evidence type="ECO:0000256" key="2">
    <source>
        <dbReference type="ARBA" id="ARBA00022723"/>
    </source>
</evidence>
<comment type="cofactor">
    <cofactor evidence="1 5">
        <name>Mg(2+)</name>
        <dbReference type="ChEBI" id="CHEBI:18420"/>
    </cofactor>
</comment>
<feature type="binding site" evidence="5">
    <location>
        <position position="44"/>
    </location>
    <ligand>
        <name>substrate</name>
    </ligand>
</feature>
<evidence type="ECO:0000256" key="5">
    <source>
        <dbReference type="HAMAP-Rule" id="MF_00209"/>
    </source>
</evidence>
<dbReference type="NCBIfam" id="NF002317">
    <property type="entry name" value="PRK01250.1"/>
    <property type="match status" value="1"/>
</dbReference>
<dbReference type="Proteomes" id="UP001598130">
    <property type="component" value="Unassembled WGS sequence"/>
</dbReference>
<dbReference type="PANTHER" id="PTHR10286">
    <property type="entry name" value="INORGANIC PYROPHOSPHATASE"/>
    <property type="match status" value="1"/>
</dbReference>
<evidence type="ECO:0000256" key="4">
    <source>
        <dbReference type="ARBA" id="ARBA00022842"/>
    </source>
</evidence>
<keyword evidence="2 5" id="KW-0479">Metal-binding</keyword>
<organism evidence="6 7">
    <name type="scientific">Phenylobacterium ferrooxidans</name>
    <dbReference type="NCBI Taxonomy" id="2982689"/>
    <lineage>
        <taxon>Bacteria</taxon>
        <taxon>Pseudomonadati</taxon>
        <taxon>Pseudomonadota</taxon>
        <taxon>Alphaproteobacteria</taxon>
        <taxon>Caulobacterales</taxon>
        <taxon>Caulobacteraceae</taxon>
        <taxon>Phenylobacterium</taxon>
    </lineage>
</organism>
<dbReference type="PROSITE" id="PS00387">
    <property type="entry name" value="PPASE"/>
    <property type="match status" value="1"/>
</dbReference>
<dbReference type="InterPro" id="IPR036649">
    <property type="entry name" value="Pyrophosphatase_sf"/>
</dbReference>
<comment type="similarity">
    <text evidence="5">Belongs to the PPase family.</text>
</comment>
<accession>A0ABW6CXK8</accession>
<dbReference type="InterPro" id="IPR008162">
    <property type="entry name" value="Pyrophosphatase"/>
</dbReference>
<comment type="caution">
    <text evidence="6">The sequence shown here is derived from an EMBL/GenBank/DDBJ whole genome shotgun (WGS) entry which is preliminary data.</text>
</comment>
<dbReference type="GO" id="GO:0004427">
    <property type="term" value="F:inorganic diphosphate phosphatase activity"/>
    <property type="evidence" value="ECO:0007669"/>
    <property type="project" value="UniProtKB-EC"/>
</dbReference>
<sequence>MDISKISVGFNPPYDVNAIIEIPQGGEPVKYELDKESGAIYVDRFLHTAMFYPGNYGFVPHTLSGDGDPMDILVVGPTPVVPGAIIRCRPIGCLMMVDEAGNDEKILAVPVDKLHPFYAGLDSWRGLPSILTEQIAHFFQHYKDLEKGKSVEIVRWADPEETGELIRQGIELNTKVEAEKAAAKLKQLK</sequence>
<dbReference type="CDD" id="cd00412">
    <property type="entry name" value="pyrophosphatase"/>
    <property type="match status" value="1"/>
</dbReference>
<comment type="subunit">
    <text evidence="5">Homohexamer.</text>
</comment>
<keyword evidence="5" id="KW-0963">Cytoplasm</keyword>
<feature type="binding site" evidence="5">
    <location>
        <position position="142"/>
    </location>
    <ligand>
        <name>substrate</name>
    </ligand>
</feature>
<dbReference type="Gene3D" id="3.90.80.10">
    <property type="entry name" value="Inorganic pyrophosphatase"/>
    <property type="match status" value="1"/>
</dbReference>
<evidence type="ECO:0000256" key="3">
    <source>
        <dbReference type="ARBA" id="ARBA00022801"/>
    </source>
</evidence>
<comment type="subcellular location">
    <subcellularLocation>
        <location evidence="5">Cytoplasm</location>
    </subcellularLocation>
</comment>
<dbReference type="HAMAP" id="MF_00209">
    <property type="entry name" value="Inorganic_PPase"/>
    <property type="match status" value="1"/>
</dbReference>
<evidence type="ECO:0000313" key="7">
    <source>
        <dbReference type="Proteomes" id="UP001598130"/>
    </source>
</evidence>
<keyword evidence="7" id="KW-1185">Reference proteome</keyword>
<feature type="binding site" evidence="5">
    <location>
        <position position="103"/>
    </location>
    <ligand>
        <name>Mg(2+)</name>
        <dbReference type="ChEBI" id="CHEBI:18420"/>
        <label>1</label>
    </ligand>
</feature>
<feature type="binding site" evidence="5">
    <location>
        <position position="56"/>
    </location>
    <ligand>
        <name>substrate</name>
    </ligand>
</feature>
<feature type="binding site" evidence="5">
    <location>
        <position position="71"/>
    </location>
    <ligand>
        <name>Mg(2+)</name>
        <dbReference type="ChEBI" id="CHEBI:18420"/>
        <label>1</label>
    </ligand>
</feature>
<feature type="binding site" evidence="5">
    <location>
        <position position="30"/>
    </location>
    <ligand>
        <name>substrate</name>
    </ligand>
</feature>
<reference evidence="6 7" key="1">
    <citation type="submission" date="2022-09" db="EMBL/GenBank/DDBJ databases">
        <title>New species of Phenylobacterium.</title>
        <authorList>
            <person name="Mieszkin S."/>
        </authorList>
    </citation>
    <scope>NUCLEOTIDE SEQUENCE [LARGE SCALE GENOMIC DNA]</scope>
    <source>
        <strain evidence="6 7">HK31-G</strain>
    </source>
</reference>
<gene>
    <name evidence="5 6" type="primary">ppa</name>
    <name evidence="6" type="ORF">OCL97_22125</name>
</gene>
<dbReference type="EMBL" id="JAOTJD010000074">
    <property type="protein sequence ID" value="MFD3266645.1"/>
    <property type="molecule type" value="Genomic_DNA"/>
</dbReference>
<feature type="binding site" evidence="5">
    <location>
        <position position="71"/>
    </location>
    <ligand>
        <name>Mg(2+)</name>
        <dbReference type="ChEBI" id="CHEBI:18420"/>
        <label>2</label>
    </ligand>
</feature>
<protein>
    <recommendedName>
        <fullName evidence="5">Inorganic pyrophosphatase</fullName>
        <ecNumber evidence="5">3.6.1.1</ecNumber>
    </recommendedName>
    <alternativeName>
        <fullName evidence="5">Pyrophosphate phospho-hydrolase</fullName>
        <shortName evidence="5">PPase</shortName>
    </alternativeName>
</protein>
<dbReference type="SUPFAM" id="SSF50324">
    <property type="entry name" value="Inorganic pyrophosphatase"/>
    <property type="match status" value="1"/>
</dbReference>
<comment type="catalytic activity">
    <reaction evidence="5">
        <text>diphosphate + H2O = 2 phosphate + H(+)</text>
        <dbReference type="Rhea" id="RHEA:24576"/>
        <dbReference type="ChEBI" id="CHEBI:15377"/>
        <dbReference type="ChEBI" id="CHEBI:15378"/>
        <dbReference type="ChEBI" id="CHEBI:33019"/>
        <dbReference type="ChEBI" id="CHEBI:43474"/>
        <dbReference type="EC" id="3.6.1.1"/>
    </reaction>
</comment>